<name>A0ABR2ILD2_9EUKA</name>
<sequence length="184" mass="20635">MMEDKLYDEWVPLSKREKLSYGRIFAIACCNLIQGLSYNIINITVKPFLSELGFKGIAENMMLLIGSVVGFFMVPLLGVFSDGLMLKFGRRRIFVIIGTFLIVFGILNCFCVIGQQLTNWGFGLLVDHVYPNDPFAVRKKISYSSSFGFLATIASFWIIQPTLAETGQYQQIPDESGAAVEYAE</sequence>
<evidence type="ECO:0000256" key="2">
    <source>
        <dbReference type="ARBA" id="ARBA00022448"/>
    </source>
</evidence>
<evidence type="ECO:0000256" key="4">
    <source>
        <dbReference type="ARBA" id="ARBA00022989"/>
    </source>
</evidence>
<evidence type="ECO:0000256" key="5">
    <source>
        <dbReference type="ARBA" id="ARBA00023136"/>
    </source>
</evidence>
<evidence type="ECO:0000313" key="8">
    <source>
        <dbReference type="Proteomes" id="UP001470230"/>
    </source>
</evidence>
<keyword evidence="5 6" id="KW-0472">Membrane</keyword>
<accession>A0ABR2ILD2</accession>
<keyword evidence="4 6" id="KW-1133">Transmembrane helix</keyword>
<dbReference type="Proteomes" id="UP001470230">
    <property type="component" value="Unassembled WGS sequence"/>
</dbReference>
<evidence type="ECO:0000256" key="3">
    <source>
        <dbReference type="ARBA" id="ARBA00022692"/>
    </source>
</evidence>
<protein>
    <recommendedName>
        <fullName evidence="9">MFS transporter</fullName>
    </recommendedName>
</protein>
<keyword evidence="8" id="KW-1185">Reference proteome</keyword>
<reference evidence="7 8" key="1">
    <citation type="submission" date="2024-04" db="EMBL/GenBank/DDBJ databases">
        <title>Tritrichomonas musculus Genome.</title>
        <authorList>
            <person name="Alves-Ferreira E."/>
            <person name="Grigg M."/>
            <person name="Lorenzi H."/>
            <person name="Galac M."/>
        </authorList>
    </citation>
    <scope>NUCLEOTIDE SEQUENCE [LARGE SCALE GENOMIC DNA]</scope>
    <source>
        <strain evidence="7 8">EAF2021</strain>
    </source>
</reference>
<keyword evidence="3 6" id="KW-0812">Transmembrane</keyword>
<evidence type="ECO:0008006" key="9">
    <source>
        <dbReference type="Google" id="ProtNLM"/>
    </source>
</evidence>
<comment type="caution">
    <text evidence="7">The sequence shown here is derived from an EMBL/GenBank/DDBJ whole genome shotgun (WGS) entry which is preliminary data.</text>
</comment>
<keyword evidence="2" id="KW-0813">Transport</keyword>
<feature type="transmembrane region" description="Helical" evidence="6">
    <location>
        <begin position="141"/>
        <end position="159"/>
    </location>
</feature>
<dbReference type="PANTHER" id="PTHR19432">
    <property type="entry name" value="SUGAR TRANSPORTER"/>
    <property type="match status" value="1"/>
</dbReference>
<feature type="transmembrane region" description="Helical" evidence="6">
    <location>
        <begin position="61"/>
        <end position="81"/>
    </location>
</feature>
<comment type="subcellular location">
    <subcellularLocation>
        <location evidence="1">Membrane</location>
        <topology evidence="1">Multi-pass membrane protein</topology>
    </subcellularLocation>
</comment>
<proteinExistence type="predicted"/>
<evidence type="ECO:0000256" key="1">
    <source>
        <dbReference type="ARBA" id="ARBA00004141"/>
    </source>
</evidence>
<evidence type="ECO:0000256" key="6">
    <source>
        <dbReference type="SAM" id="Phobius"/>
    </source>
</evidence>
<dbReference type="InterPro" id="IPR036259">
    <property type="entry name" value="MFS_trans_sf"/>
</dbReference>
<feature type="transmembrane region" description="Helical" evidence="6">
    <location>
        <begin position="21"/>
        <end position="41"/>
    </location>
</feature>
<dbReference type="SUPFAM" id="SSF103473">
    <property type="entry name" value="MFS general substrate transporter"/>
    <property type="match status" value="1"/>
</dbReference>
<organism evidence="7 8">
    <name type="scientific">Tritrichomonas musculus</name>
    <dbReference type="NCBI Taxonomy" id="1915356"/>
    <lineage>
        <taxon>Eukaryota</taxon>
        <taxon>Metamonada</taxon>
        <taxon>Parabasalia</taxon>
        <taxon>Tritrichomonadida</taxon>
        <taxon>Tritrichomonadidae</taxon>
        <taxon>Tritrichomonas</taxon>
    </lineage>
</organism>
<feature type="transmembrane region" description="Helical" evidence="6">
    <location>
        <begin position="93"/>
        <end position="115"/>
    </location>
</feature>
<evidence type="ECO:0000313" key="7">
    <source>
        <dbReference type="EMBL" id="KAK8865109.1"/>
    </source>
</evidence>
<gene>
    <name evidence="7" type="ORF">M9Y10_010641</name>
</gene>
<dbReference type="Gene3D" id="1.20.1250.20">
    <property type="entry name" value="MFS general substrate transporter like domains"/>
    <property type="match status" value="1"/>
</dbReference>
<dbReference type="EMBL" id="JAPFFF010000016">
    <property type="protein sequence ID" value="KAK8865109.1"/>
    <property type="molecule type" value="Genomic_DNA"/>
</dbReference>
<dbReference type="PANTHER" id="PTHR19432:SF26">
    <property type="entry name" value="MAJOR FACILITATOR SUPERFAMILY (MFS) PROFILE DOMAIN-CONTAINING PROTEIN"/>
    <property type="match status" value="1"/>
</dbReference>